<proteinExistence type="predicted"/>
<name>A0A9X1MI65_9MICC</name>
<sequence length="324" mass="34818">MPEKKKPGRVKAAPAKTRKTAAKKPAAASPPTRSRTTAPEARKPARKPAAAPTGRRKPAPKAAAPKRKPAAAEKRTASKAPARRPASRAPKPKAAEALYSGKVFRSRLEARWAILLDLLDINWDYEPSHYQVGPHLWYLPDFYLPQHRMWLEVKGAAFMDAQSMAKILATVAGPMPVPLREEPYTASTKLLIGGSLPRLTSGRPVHTLVTPSLDGRAALTHATFGREGAVPVGEPWDIVEADGIPKSRRPAPGRMKELLEPDPIALKPPADVAAAYRFAATAAFDDTTRTLAPSNDDVITSRLSARRSGRPLGPPRTAAGPQGA</sequence>
<dbReference type="AlphaFoldDB" id="A0A9X1MI65"/>
<evidence type="ECO:0000313" key="3">
    <source>
        <dbReference type="Proteomes" id="UP001139158"/>
    </source>
</evidence>
<comment type="caution">
    <text evidence="2">The sequence shown here is derived from an EMBL/GenBank/DDBJ whole genome shotgun (WGS) entry which is preliminary data.</text>
</comment>
<organism evidence="2 3">
    <name type="scientific">Arthrobacter caoxuetaonis</name>
    <dbReference type="NCBI Taxonomy" id="2886935"/>
    <lineage>
        <taxon>Bacteria</taxon>
        <taxon>Bacillati</taxon>
        <taxon>Actinomycetota</taxon>
        <taxon>Actinomycetes</taxon>
        <taxon>Micrococcales</taxon>
        <taxon>Micrococcaceae</taxon>
        <taxon>Arthrobacter</taxon>
    </lineage>
</organism>
<feature type="compositionally biased region" description="Low complexity" evidence="1">
    <location>
        <begin position="23"/>
        <end position="39"/>
    </location>
</feature>
<dbReference type="Proteomes" id="UP001139158">
    <property type="component" value="Unassembled WGS sequence"/>
</dbReference>
<reference evidence="2" key="1">
    <citation type="submission" date="2021-10" db="EMBL/GenBank/DDBJ databases">
        <title>Novel species in genus Arthrobacter.</title>
        <authorList>
            <person name="Liu Y."/>
        </authorList>
    </citation>
    <scope>NUCLEOTIDE SEQUENCE</scope>
    <source>
        <strain evidence="2">Zg-Y453</strain>
    </source>
</reference>
<dbReference type="EMBL" id="JAJFZV010000020">
    <property type="protein sequence ID" value="MCC3299720.1"/>
    <property type="molecule type" value="Genomic_DNA"/>
</dbReference>
<feature type="region of interest" description="Disordered" evidence="1">
    <location>
        <begin position="290"/>
        <end position="324"/>
    </location>
</feature>
<accession>A0A9X1MI65</accession>
<evidence type="ECO:0000313" key="2">
    <source>
        <dbReference type="EMBL" id="MCC3299720.1"/>
    </source>
</evidence>
<gene>
    <name evidence="2" type="ORF">LJ757_18160</name>
</gene>
<keyword evidence="3" id="KW-1185">Reference proteome</keyword>
<dbReference type="RefSeq" id="WP_227897706.1">
    <property type="nucleotide sequence ID" value="NZ_CP099467.1"/>
</dbReference>
<evidence type="ECO:0000256" key="1">
    <source>
        <dbReference type="SAM" id="MobiDB-lite"/>
    </source>
</evidence>
<feature type="compositionally biased region" description="Basic residues" evidence="1">
    <location>
        <begin position="54"/>
        <end position="69"/>
    </location>
</feature>
<feature type="region of interest" description="Disordered" evidence="1">
    <location>
        <begin position="1"/>
        <end position="94"/>
    </location>
</feature>
<protein>
    <submittedName>
        <fullName evidence="2">Uncharacterized protein</fullName>
    </submittedName>
</protein>
<dbReference type="Gene3D" id="3.40.91.30">
    <property type="match status" value="1"/>
</dbReference>